<dbReference type="RefSeq" id="WP_213099439.1">
    <property type="nucleotide sequence ID" value="NZ_JAGYPK010000003.1"/>
</dbReference>
<feature type="domain" description="STAS" evidence="2">
    <location>
        <begin position="159"/>
        <end position="271"/>
    </location>
</feature>
<evidence type="ECO:0000313" key="4">
    <source>
        <dbReference type="Proteomes" id="UP000676456"/>
    </source>
</evidence>
<dbReference type="SUPFAM" id="SSF52091">
    <property type="entry name" value="SpoIIaa-like"/>
    <property type="match status" value="1"/>
</dbReference>
<dbReference type="InterPro" id="IPR036513">
    <property type="entry name" value="STAS_dom_sf"/>
</dbReference>
<dbReference type="CDD" id="cd07041">
    <property type="entry name" value="STAS_RsbR_RsbS_like"/>
    <property type="match status" value="1"/>
</dbReference>
<evidence type="ECO:0000259" key="2">
    <source>
        <dbReference type="PROSITE" id="PS50801"/>
    </source>
</evidence>
<dbReference type="AlphaFoldDB" id="A0A942UUG1"/>
<evidence type="ECO:0000313" key="3">
    <source>
        <dbReference type="EMBL" id="MBS4224134.1"/>
    </source>
</evidence>
<reference evidence="3 4" key="1">
    <citation type="submission" date="2021-05" db="EMBL/GenBank/DDBJ databases">
        <title>Novel Bacillus species.</title>
        <authorList>
            <person name="Liu G."/>
        </authorList>
    </citation>
    <scope>NUCLEOTIDE SEQUENCE [LARGE SCALE GENOMIC DNA]</scope>
    <source>
        <strain evidence="3 4">FJAT-49682</strain>
    </source>
</reference>
<name>A0A942UUG1_9BACI</name>
<comment type="caution">
    <text evidence="3">The sequence shown here is derived from an EMBL/GenBank/DDBJ whole genome shotgun (WGS) entry which is preliminary data.</text>
</comment>
<dbReference type="PANTHER" id="PTHR33745:SF3">
    <property type="entry name" value="RSBT CO-ANTAGONIST PROTEIN RSBRC"/>
    <property type="match status" value="1"/>
</dbReference>
<organism evidence="3 4">
    <name type="scientific">Lederbergia citrea</name>
    <dbReference type="NCBI Taxonomy" id="2833581"/>
    <lineage>
        <taxon>Bacteria</taxon>
        <taxon>Bacillati</taxon>
        <taxon>Bacillota</taxon>
        <taxon>Bacilli</taxon>
        <taxon>Bacillales</taxon>
        <taxon>Bacillaceae</taxon>
        <taxon>Lederbergia</taxon>
    </lineage>
</organism>
<dbReference type="Pfam" id="PF01740">
    <property type="entry name" value="STAS"/>
    <property type="match status" value="1"/>
</dbReference>
<proteinExistence type="predicted"/>
<keyword evidence="1" id="KW-0597">Phosphoprotein</keyword>
<gene>
    <name evidence="3" type="ORF">KHA91_15545</name>
</gene>
<keyword evidence="4" id="KW-1185">Reference proteome</keyword>
<sequence>MPEVFEESIEIRKYIDLNKQNFEDSLLLEAVNVKDKIKEIEKYGNINLINNAHKLIGFVINGKEKELEDFAEQEGIAWATHALTLSFKLEWIQAIRRTLWRYIQKYYEQMKNVSLEELFILEKQINNRIDKFLNVFFIIYSKYKDKLIKEQRELVENLSVPIIPITPSISILPLIGTIDSMRADILEEKVLMEIGNLRIQTLIIDLSGIADMESDVIHHLIKMIDGISLMGCNAIITGLRAEVVRKMIHLGMKFDKNTETLGTLQQALYQYIGKI</sequence>
<dbReference type="EMBL" id="JAGYPN010000003">
    <property type="protein sequence ID" value="MBS4224134.1"/>
    <property type="molecule type" value="Genomic_DNA"/>
</dbReference>
<dbReference type="PANTHER" id="PTHR33745">
    <property type="entry name" value="RSBT ANTAGONIST PROTEIN RSBS-RELATED"/>
    <property type="match status" value="1"/>
</dbReference>
<dbReference type="PROSITE" id="PS50801">
    <property type="entry name" value="STAS"/>
    <property type="match status" value="1"/>
</dbReference>
<dbReference type="InterPro" id="IPR051932">
    <property type="entry name" value="Bact_StressResp_Reg"/>
</dbReference>
<protein>
    <submittedName>
        <fullName evidence="3">STAS domain-containing protein</fullName>
    </submittedName>
</protein>
<dbReference type="Proteomes" id="UP000676456">
    <property type="component" value="Unassembled WGS sequence"/>
</dbReference>
<dbReference type="InterPro" id="IPR002645">
    <property type="entry name" value="STAS_dom"/>
</dbReference>
<dbReference type="Gene3D" id="3.30.750.24">
    <property type="entry name" value="STAS domain"/>
    <property type="match status" value="1"/>
</dbReference>
<evidence type="ECO:0000256" key="1">
    <source>
        <dbReference type="ARBA" id="ARBA00022553"/>
    </source>
</evidence>
<accession>A0A942UUG1</accession>